<keyword evidence="2" id="KW-0238">DNA-binding</keyword>
<dbReference type="Gene3D" id="1.10.10.10">
    <property type="entry name" value="Winged helix-like DNA-binding domain superfamily/Winged helix DNA-binding domain"/>
    <property type="match status" value="1"/>
</dbReference>
<evidence type="ECO:0000313" key="8">
    <source>
        <dbReference type="Proteomes" id="UP000484255"/>
    </source>
</evidence>
<feature type="region of interest" description="Disordered" evidence="4">
    <location>
        <begin position="147"/>
        <end position="167"/>
    </location>
</feature>
<accession>A0A7C9PJ03</accession>
<feature type="domain" description="HTH luxR-type" evidence="5">
    <location>
        <begin position="168"/>
        <end position="233"/>
    </location>
</feature>
<dbReference type="GO" id="GO:0000160">
    <property type="term" value="P:phosphorelay signal transduction system"/>
    <property type="evidence" value="ECO:0007669"/>
    <property type="project" value="InterPro"/>
</dbReference>
<dbReference type="InterPro" id="IPR001789">
    <property type="entry name" value="Sig_transdc_resp-reg_receiver"/>
</dbReference>
<dbReference type="PROSITE" id="PS50043">
    <property type="entry name" value="HTH_LUXR_2"/>
    <property type="match status" value="1"/>
</dbReference>
<keyword evidence="8" id="KW-1185">Reference proteome</keyword>
<proteinExistence type="predicted"/>
<evidence type="ECO:0000256" key="1">
    <source>
        <dbReference type="ARBA" id="ARBA00022553"/>
    </source>
</evidence>
<protein>
    <submittedName>
        <fullName evidence="7">Response regulator transcription factor</fullName>
    </submittedName>
</protein>
<evidence type="ECO:0000259" key="5">
    <source>
        <dbReference type="PROSITE" id="PS50043"/>
    </source>
</evidence>
<dbReference type="PANTHER" id="PTHR45566:SF1">
    <property type="entry name" value="HTH-TYPE TRANSCRIPTIONAL REGULATOR YHJB-RELATED"/>
    <property type="match status" value="1"/>
</dbReference>
<dbReference type="Gene3D" id="3.40.50.2300">
    <property type="match status" value="1"/>
</dbReference>
<name>A0A7C9PJ03_9BURK</name>
<gene>
    <name evidence="7" type="ORF">G3A44_17585</name>
</gene>
<dbReference type="PRINTS" id="PR00038">
    <property type="entry name" value="HTHLUXR"/>
</dbReference>
<dbReference type="GO" id="GO:0006355">
    <property type="term" value="P:regulation of DNA-templated transcription"/>
    <property type="evidence" value="ECO:0007669"/>
    <property type="project" value="InterPro"/>
</dbReference>
<keyword evidence="1 3" id="KW-0597">Phosphoprotein</keyword>
<evidence type="ECO:0000259" key="6">
    <source>
        <dbReference type="PROSITE" id="PS50110"/>
    </source>
</evidence>
<sequence length="238" mass="24879">MRLLLVDDHTLFREGMRLLLQPLVQPLEVEEAGSCEEALARFEAGEAFDLVLMDLALPGASGIQGMAWLKAARPEVKVVALSSSDDRDSVLRALDAGAMGFIPKSSTGLVMLAALQLVLARGIYLPPSVFLPGGVAAPVELRPTGADATGSAGAADRADPGPGTDGPAVAARLGLSPRQAEVLDLLLQGKSAKLIARDLDLGLATVKTHTTAVLRALNVTTRTQAIVAASRLGWRFSR</sequence>
<dbReference type="CDD" id="cd17535">
    <property type="entry name" value="REC_NarL-like"/>
    <property type="match status" value="1"/>
</dbReference>
<dbReference type="Proteomes" id="UP000484255">
    <property type="component" value="Unassembled WGS sequence"/>
</dbReference>
<dbReference type="Pfam" id="PF00072">
    <property type="entry name" value="Response_reg"/>
    <property type="match status" value="1"/>
</dbReference>
<evidence type="ECO:0000313" key="7">
    <source>
        <dbReference type="EMBL" id="NDY93008.1"/>
    </source>
</evidence>
<feature type="domain" description="Response regulatory" evidence="6">
    <location>
        <begin position="2"/>
        <end position="119"/>
    </location>
</feature>
<dbReference type="InterPro" id="IPR058245">
    <property type="entry name" value="NreC/VraR/RcsB-like_REC"/>
</dbReference>
<dbReference type="SUPFAM" id="SSF46894">
    <property type="entry name" value="C-terminal effector domain of the bipartite response regulators"/>
    <property type="match status" value="1"/>
</dbReference>
<evidence type="ECO:0000256" key="4">
    <source>
        <dbReference type="SAM" id="MobiDB-lite"/>
    </source>
</evidence>
<dbReference type="SUPFAM" id="SSF52172">
    <property type="entry name" value="CheY-like"/>
    <property type="match status" value="1"/>
</dbReference>
<dbReference type="InterPro" id="IPR000792">
    <property type="entry name" value="Tscrpt_reg_LuxR_C"/>
</dbReference>
<dbReference type="PROSITE" id="PS50110">
    <property type="entry name" value="RESPONSE_REGULATORY"/>
    <property type="match status" value="1"/>
</dbReference>
<reference evidence="7 8" key="1">
    <citation type="submission" date="2020-02" db="EMBL/GenBank/DDBJ databases">
        <title>Ideonella bacterium strain TBM-1.</title>
        <authorList>
            <person name="Chen W.-M."/>
        </authorList>
    </citation>
    <scope>NUCLEOTIDE SEQUENCE [LARGE SCALE GENOMIC DNA]</scope>
    <source>
        <strain evidence="7 8">TBM-1</strain>
    </source>
</reference>
<dbReference type="RefSeq" id="WP_163459060.1">
    <property type="nucleotide sequence ID" value="NZ_JAAGOH010000026.1"/>
</dbReference>
<dbReference type="InterPro" id="IPR036388">
    <property type="entry name" value="WH-like_DNA-bd_sf"/>
</dbReference>
<dbReference type="InterPro" id="IPR016032">
    <property type="entry name" value="Sig_transdc_resp-reg_C-effctor"/>
</dbReference>
<dbReference type="SMART" id="SM00448">
    <property type="entry name" value="REC"/>
    <property type="match status" value="1"/>
</dbReference>
<dbReference type="EMBL" id="JAAGOH010000026">
    <property type="protein sequence ID" value="NDY93008.1"/>
    <property type="molecule type" value="Genomic_DNA"/>
</dbReference>
<evidence type="ECO:0000256" key="2">
    <source>
        <dbReference type="ARBA" id="ARBA00023125"/>
    </source>
</evidence>
<dbReference type="SMART" id="SM00421">
    <property type="entry name" value="HTH_LUXR"/>
    <property type="match status" value="1"/>
</dbReference>
<dbReference type="InterPro" id="IPR011006">
    <property type="entry name" value="CheY-like_superfamily"/>
</dbReference>
<feature type="modified residue" description="4-aspartylphosphate" evidence="3">
    <location>
        <position position="54"/>
    </location>
</feature>
<dbReference type="GO" id="GO:0003677">
    <property type="term" value="F:DNA binding"/>
    <property type="evidence" value="ECO:0007669"/>
    <property type="project" value="UniProtKB-KW"/>
</dbReference>
<organism evidence="7 8">
    <name type="scientific">Ideonella livida</name>
    <dbReference type="NCBI Taxonomy" id="2707176"/>
    <lineage>
        <taxon>Bacteria</taxon>
        <taxon>Pseudomonadati</taxon>
        <taxon>Pseudomonadota</taxon>
        <taxon>Betaproteobacteria</taxon>
        <taxon>Burkholderiales</taxon>
        <taxon>Sphaerotilaceae</taxon>
        <taxon>Ideonella</taxon>
    </lineage>
</organism>
<dbReference type="CDD" id="cd06170">
    <property type="entry name" value="LuxR_C_like"/>
    <property type="match status" value="1"/>
</dbReference>
<dbReference type="PANTHER" id="PTHR45566">
    <property type="entry name" value="HTH-TYPE TRANSCRIPTIONAL REGULATOR YHJB-RELATED"/>
    <property type="match status" value="1"/>
</dbReference>
<comment type="caution">
    <text evidence="7">The sequence shown here is derived from an EMBL/GenBank/DDBJ whole genome shotgun (WGS) entry which is preliminary data.</text>
</comment>
<dbReference type="InterPro" id="IPR051015">
    <property type="entry name" value="EvgA-like"/>
</dbReference>
<dbReference type="Pfam" id="PF00196">
    <property type="entry name" value="GerE"/>
    <property type="match status" value="1"/>
</dbReference>
<dbReference type="AlphaFoldDB" id="A0A7C9PJ03"/>
<evidence type="ECO:0000256" key="3">
    <source>
        <dbReference type="PROSITE-ProRule" id="PRU00169"/>
    </source>
</evidence>